<dbReference type="OMA" id="YYVNLNP"/>
<dbReference type="EMBL" id="LILD01000014">
    <property type="protein sequence ID" value="KOO36411.1"/>
    <property type="molecule type" value="Genomic_DNA"/>
</dbReference>
<sequence length="111" mass="12991">MEKETYYVNLNPISMDTLSATPANDGQMIEYEVRVTPTEKEALEQLLHSAQKHDMELGNMFSFRHFDDEKVDQDKDDLQSSLNDVYEAIYKYGTDETKRQIQEIHLVNDDQ</sequence>
<accession>A0A0M0KC26</accession>
<dbReference type="PATRIC" id="fig|136160.3.peg.3949"/>
<organism evidence="1">
    <name type="scientific">Halalkalibacterium halodurans</name>
    <name type="common">Bacillus halodurans</name>
    <dbReference type="NCBI Taxonomy" id="86665"/>
    <lineage>
        <taxon>Bacteria</taxon>
        <taxon>Bacillati</taxon>
        <taxon>Bacillota</taxon>
        <taxon>Bacilli</taxon>
        <taxon>Bacillales</taxon>
        <taxon>Bacillaceae</taxon>
        <taxon>Halalkalibacterium (ex Joshi et al. 2022)</taxon>
    </lineage>
</organism>
<reference evidence="1" key="1">
    <citation type="submission" date="2015-08" db="EMBL/GenBank/DDBJ databases">
        <title>Complete DNA Sequence of Pseudomonas syringae pv. actinidiae, the Causal Agent of Kiwifruit Canker Disease.</title>
        <authorList>
            <person name="Rikkerink E.H.A."/>
            <person name="Fineran P.C."/>
        </authorList>
    </citation>
    <scope>NUCLEOTIDE SEQUENCE</scope>
    <source>
        <strain evidence="1">DSM 13666</strain>
    </source>
</reference>
<gene>
    <name evidence="1" type="ORF">AMD02_19770</name>
</gene>
<dbReference type="GeneID" id="87596476"/>
<comment type="caution">
    <text evidence="1">The sequence shown here is derived from an EMBL/GenBank/DDBJ whole genome shotgun (WGS) entry which is preliminary data.</text>
</comment>
<evidence type="ECO:0000313" key="1">
    <source>
        <dbReference type="EMBL" id="KOO36411.1"/>
    </source>
</evidence>
<accession>A0A4Y7WUN2</accession>
<proteinExistence type="predicted"/>
<protein>
    <submittedName>
        <fullName evidence="1">Uncharacterized protein</fullName>
    </submittedName>
</protein>
<name>A0A0M0KC26_ALKHA</name>
<dbReference type="AlphaFoldDB" id="A0A0M0KC26"/>
<dbReference type="RefSeq" id="WP_010897106.1">
    <property type="nucleotide sequence ID" value="NZ_CP040441.1"/>
</dbReference>